<dbReference type="PANTHER" id="PTHR16356:SF1">
    <property type="entry name" value="TRANSMEMBRANE AND COILED-COIL DOMAIN-CONTAINING PROTEIN 6"/>
    <property type="match status" value="1"/>
</dbReference>
<dbReference type="SUPFAM" id="SSF48371">
    <property type="entry name" value="ARM repeat"/>
    <property type="match status" value="1"/>
</dbReference>
<sequence length="370" mass="42655">MDVVENNNKDIEKLTDKVNELRVKVRNDLDRFRQIKRSAAFNKNRFLENEILTEEDIKGLCSRIKRRKHADEEDLIKLGNAFFQSENNISAFIKTTGAIKVLIKEFIGKDRRLLAAQCLCNLSLGCEAACSKIAIFGGCYLNIYLRNLKDFNLVKVSLWITQNLASTCHKALDILMSQEVLSNCLFIINDSGDAEIRHKGIILLDIIIEKSWNKIGIDEKETVIKSLFNYIIKNNSDYMALQAFHRTLDSNAWPLNVEESQKLTSLLTFNLLKFNNDSNDTLIYFSIKILSKLFNVSLEYLSQFLLLFVQDDKKLSNIINESFKLPKFYSIGKELFTFAASIYQTEHAVVIDYLNYDNLEVNLNIPKIFE</sequence>
<evidence type="ECO:0000313" key="3">
    <source>
        <dbReference type="Proteomes" id="UP001107558"/>
    </source>
</evidence>
<dbReference type="PANTHER" id="PTHR16356">
    <property type="entry name" value="TRANSMEMBRANE AND COILED-COIL DOMAIN-CONTAINING PROTEIN 6 TMCO6"/>
    <property type="match status" value="1"/>
</dbReference>
<protein>
    <submittedName>
        <fullName evidence="2">Uncharacterized protein</fullName>
    </submittedName>
</protein>
<feature type="coiled-coil region" evidence="1">
    <location>
        <begin position="4"/>
        <end position="31"/>
    </location>
</feature>
<dbReference type="InterPro" id="IPR016024">
    <property type="entry name" value="ARM-type_fold"/>
</dbReference>
<dbReference type="Proteomes" id="UP001107558">
    <property type="component" value="Chromosome 2"/>
</dbReference>
<reference evidence="2" key="1">
    <citation type="submission" date="2021-03" db="EMBL/GenBank/DDBJ databases">
        <title>Chromosome level genome of the anhydrobiotic midge Polypedilum vanderplanki.</title>
        <authorList>
            <person name="Yoshida Y."/>
            <person name="Kikawada T."/>
            <person name="Gusev O."/>
        </authorList>
    </citation>
    <scope>NUCLEOTIDE SEQUENCE</scope>
    <source>
        <strain evidence="2">NIAS01</strain>
        <tissue evidence="2">Whole body or cell culture</tissue>
    </source>
</reference>
<comment type="caution">
    <text evidence="2">The sequence shown here is derived from an EMBL/GenBank/DDBJ whole genome shotgun (WGS) entry which is preliminary data.</text>
</comment>
<evidence type="ECO:0000256" key="1">
    <source>
        <dbReference type="SAM" id="Coils"/>
    </source>
</evidence>
<keyword evidence="1" id="KW-0175">Coiled coil</keyword>
<organism evidence="2 3">
    <name type="scientific">Polypedilum vanderplanki</name>
    <name type="common">Sleeping chironomid midge</name>
    <dbReference type="NCBI Taxonomy" id="319348"/>
    <lineage>
        <taxon>Eukaryota</taxon>
        <taxon>Metazoa</taxon>
        <taxon>Ecdysozoa</taxon>
        <taxon>Arthropoda</taxon>
        <taxon>Hexapoda</taxon>
        <taxon>Insecta</taxon>
        <taxon>Pterygota</taxon>
        <taxon>Neoptera</taxon>
        <taxon>Endopterygota</taxon>
        <taxon>Diptera</taxon>
        <taxon>Nematocera</taxon>
        <taxon>Chironomoidea</taxon>
        <taxon>Chironomidae</taxon>
        <taxon>Chironominae</taxon>
        <taxon>Polypedilum</taxon>
        <taxon>Polypedilum</taxon>
    </lineage>
</organism>
<dbReference type="InterPro" id="IPR011989">
    <property type="entry name" value="ARM-like"/>
</dbReference>
<gene>
    <name evidence="2" type="ORF">PVAND_005108</name>
</gene>
<dbReference type="AlphaFoldDB" id="A0A9J6BZD4"/>
<dbReference type="OrthoDB" id="21522at2759"/>
<evidence type="ECO:0000313" key="2">
    <source>
        <dbReference type="EMBL" id="KAG5675183.1"/>
    </source>
</evidence>
<dbReference type="EMBL" id="JADBJN010000002">
    <property type="protein sequence ID" value="KAG5675183.1"/>
    <property type="molecule type" value="Genomic_DNA"/>
</dbReference>
<accession>A0A9J6BZD4</accession>
<dbReference type="Gene3D" id="1.25.10.10">
    <property type="entry name" value="Leucine-rich Repeat Variant"/>
    <property type="match status" value="1"/>
</dbReference>
<proteinExistence type="predicted"/>
<keyword evidence="3" id="KW-1185">Reference proteome</keyword>
<name>A0A9J6BZD4_POLVA</name>